<reference evidence="9" key="1">
    <citation type="submission" date="2015-12" db="EMBL/GenBank/DDBJ databases">
        <authorList>
            <person name="Nair G.R."/>
            <person name="Kaur G."/>
            <person name="Mayilraj S."/>
        </authorList>
    </citation>
    <scope>NUCLEOTIDE SEQUENCE [LARGE SCALE GENOMIC DNA]</scope>
    <source>
        <strain evidence="9">CD08_7</strain>
    </source>
</reference>
<dbReference type="PANTHER" id="PTHR30086">
    <property type="entry name" value="ARGININE EXPORTER PROTEIN ARGO"/>
    <property type="match status" value="1"/>
</dbReference>
<dbReference type="Proteomes" id="UP000054023">
    <property type="component" value="Unassembled WGS sequence"/>
</dbReference>
<dbReference type="InterPro" id="IPR001123">
    <property type="entry name" value="LeuE-type"/>
</dbReference>
<evidence type="ECO:0000256" key="4">
    <source>
        <dbReference type="ARBA" id="ARBA00022989"/>
    </source>
</evidence>
<dbReference type="PANTHER" id="PTHR30086:SF20">
    <property type="entry name" value="ARGININE EXPORTER PROTEIN ARGO-RELATED"/>
    <property type="match status" value="1"/>
</dbReference>
<gene>
    <name evidence="8" type="ORF">AVL63_04025</name>
</gene>
<proteinExistence type="predicted"/>
<dbReference type="AlphaFoldDB" id="A0A0W8ICM2"/>
<evidence type="ECO:0000256" key="5">
    <source>
        <dbReference type="ARBA" id="ARBA00023136"/>
    </source>
</evidence>
<evidence type="ECO:0000256" key="6">
    <source>
        <dbReference type="SAM" id="MobiDB-lite"/>
    </source>
</evidence>
<dbReference type="RefSeq" id="WP_058888942.1">
    <property type="nucleotide sequence ID" value="NZ_LQBM01000004.1"/>
</dbReference>
<evidence type="ECO:0000313" key="9">
    <source>
        <dbReference type="Proteomes" id="UP000054023"/>
    </source>
</evidence>
<sequence>MTLSSYLGLLAVSAVLAVTPGQDTMLSLRNALVSRRAGLGAATGSSVAALIWAALAATGLAALFQASPVAYELLSLIGGLYVIFLGLRAVRSARIMLRSHPRARARGRVPALVGGPHDPQPSAVATHPVTTDPVMTDPVATPPSTGVTDAPKRDLSAAEQSDGARGTPPGTPRPAGRGPRRETASFRSTFLIGLASCMTNPKVGLFFLALFPQFTPVGASPAFAIGVLGGTVAASMWLYLIGVVLLVDAANTWLSNPVVTGRIELGSGLTLAGLGIYLSVSGVLGLLS</sequence>
<comment type="caution">
    <text evidence="8">The sequence shown here is derived from an EMBL/GenBank/DDBJ whole genome shotgun (WGS) entry which is preliminary data.</text>
</comment>
<dbReference type="GO" id="GO:0015171">
    <property type="term" value="F:amino acid transmembrane transporter activity"/>
    <property type="evidence" value="ECO:0007669"/>
    <property type="project" value="TreeGrafter"/>
</dbReference>
<feature type="transmembrane region" description="Helical" evidence="7">
    <location>
        <begin position="38"/>
        <end position="64"/>
    </location>
</feature>
<evidence type="ECO:0000256" key="3">
    <source>
        <dbReference type="ARBA" id="ARBA00022692"/>
    </source>
</evidence>
<evidence type="ECO:0008006" key="10">
    <source>
        <dbReference type="Google" id="ProtNLM"/>
    </source>
</evidence>
<evidence type="ECO:0000256" key="7">
    <source>
        <dbReference type="SAM" id="Phobius"/>
    </source>
</evidence>
<protein>
    <recommendedName>
        <fullName evidence="10">Lysine transporter LysE</fullName>
    </recommendedName>
</protein>
<dbReference type="Pfam" id="PF01810">
    <property type="entry name" value="LysE"/>
    <property type="match status" value="1"/>
</dbReference>
<keyword evidence="2" id="KW-1003">Cell membrane</keyword>
<dbReference type="GO" id="GO:0005886">
    <property type="term" value="C:plasma membrane"/>
    <property type="evidence" value="ECO:0007669"/>
    <property type="project" value="UniProtKB-SubCell"/>
</dbReference>
<feature type="transmembrane region" description="Helical" evidence="7">
    <location>
        <begin position="190"/>
        <end position="211"/>
    </location>
</feature>
<feature type="transmembrane region" description="Helical" evidence="7">
    <location>
        <begin position="268"/>
        <end position="287"/>
    </location>
</feature>
<keyword evidence="5 7" id="KW-0472">Membrane</keyword>
<keyword evidence="4 7" id="KW-1133">Transmembrane helix</keyword>
<accession>A0A0W8ICM2</accession>
<evidence type="ECO:0000256" key="1">
    <source>
        <dbReference type="ARBA" id="ARBA00004651"/>
    </source>
</evidence>
<feature type="region of interest" description="Disordered" evidence="6">
    <location>
        <begin position="106"/>
        <end position="182"/>
    </location>
</feature>
<dbReference type="STRING" id="317018.AVL63_04025"/>
<comment type="subcellular location">
    <subcellularLocation>
        <location evidence="1">Cell membrane</location>
        <topology evidence="1">Multi-pass membrane protein</topology>
    </subcellularLocation>
</comment>
<feature type="transmembrane region" description="Helical" evidence="7">
    <location>
        <begin position="70"/>
        <end position="90"/>
    </location>
</feature>
<feature type="compositionally biased region" description="Low complexity" evidence="6">
    <location>
        <begin position="163"/>
        <end position="177"/>
    </location>
</feature>
<name>A0A0W8ICM2_9MICC</name>
<organism evidence="8 9">
    <name type="scientific">Nesterenkonia jeotgali</name>
    <dbReference type="NCBI Taxonomy" id="317018"/>
    <lineage>
        <taxon>Bacteria</taxon>
        <taxon>Bacillati</taxon>
        <taxon>Actinomycetota</taxon>
        <taxon>Actinomycetes</taxon>
        <taxon>Micrococcales</taxon>
        <taxon>Micrococcaceae</taxon>
        <taxon>Nesterenkonia</taxon>
    </lineage>
</organism>
<evidence type="ECO:0000256" key="2">
    <source>
        <dbReference type="ARBA" id="ARBA00022475"/>
    </source>
</evidence>
<feature type="transmembrane region" description="Helical" evidence="7">
    <location>
        <begin position="223"/>
        <end position="247"/>
    </location>
</feature>
<evidence type="ECO:0000313" key="8">
    <source>
        <dbReference type="EMBL" id="KUG57705.1"/>
    </source>
</evidence>
<keyword evidence="9" id="KW-1185">Reference proteome</keyword>
<dbReference type="EMBL" id="LQBM01000004">
    <property type="protein sequence ID" value="KUG57705.1"/>
    <property type="molecule type" value="Genomic_DNA"/>
</dbReference>
<keyword evidence="3 7" id="KW-0812">Transmembrane</keyword>
<feature type="transmembrane region" description="Helical" evidence="7">
    <location>
        <begin position="6"/>
        <end position="26"/>
    </location>
</feature>